<evidence type="ECO:0000256" key="1">
    <source>
        <dbReference type="SAM" id="Phobius"/>
    </source>
</evidence>
<sequence length="63" mass="7626">MNTVPRDTIRRSPRLPRLRWALRHPFRLFQRYGFGWFQFAVLVVPVLLVLCWLVVEPVYLSRS</sequence>
<evidence type="ECO:0000313" key="2">
    <source>
        <dbReference type="EMBL" id="AWK09583.1"/>
    </source>
</evidence>
<keyword evidence="1" id="KW-0472">Membrane</keyword>
<evidence type="ECO:0000313" key="3">
    <source>
        <dbReference type="Proteomes" id="UP000245051"/>
    </source>
</evidence>
<gene>
    <name evidence="2" type="ORF">DDQ41_12370</name>
</gene>
<name>A0ABM6V6D4_9ACTN</name>
<feature type="transmembrane region" description="Helical" evidence="1">
    <location>
        <begin position="33"/>
        <end position="55"/>
    </location>
</feature>
<dbReference type="Proteomes" id="UP000245051">
    <property type="component" value="Chromosome"/>
</dbReference>
<keyword evidence="3" id="KW-1185">Reference proteome</keyword>
<dbReference type="EMBL" id="CP029254">
    <property type="protein sequence ID" value="AWK09583.1"/>
    <property type="molecule type" value="Genomic_DNA"/>
</dbReference>
<reference evidence="2 3" key="1">
    <citation type="submission" date="2018-05" db="EMBL/GenBank/DDBJ databases">
        <title>Complete genome sequence of the Type Strain of Streptomyces spongiicola HNM0071, the producer of staurosporine.</title>
        <authorList>
            <person name="Zhou S."/>
            <person name="Huang X."/>
        </authorList>
    </citation>
    <scope>NUCLEOTIDE SEQUENCE [LARGE SCALE GENOMIC DNA]</scope>
    <source>
        <strain evidence="2 3">HNM0071</strain>
    </source>
</reference>
<protein>
    <recommendedName>
        <fullName evidence="4">ABC transporter permease</fullName>
    </recommendedName>
</protein>
<evidence type="ECO:0008006" key="4">
    <source>
        <dbReference type="Google" id="ProtNLM"/>
    </source>
</evidence>
<accession>A0ABM6V6D4</accession>
<organism evidence="2 3">
    <name type="scientific">Streptomyces spongiicola</name>
    <dbReference type="NCBI Taxonomy" id="1690221"/>
    <lineage>
        <taxon>Bacteria</taxon>
        <taxon>Bacillati</taxon>
        <taxon>Actinomycetota</taxon>
        <taxon>Actinomycetes</taxon>
        <taxon>Kitasatosporales</taxon>
        <taxon>Streptomycetaceae</taxon>
        <taxon>Streptomyces</taxon>
    </lineage>
</organism>
<keyword evidence="1" id="KW-1133">Transmembrane helix</keyword>
<proteinExistence type="predicted"/>
<keyword evidence="1" id="KW-0812">Transmembrane</keyword>